<feature type="compositionally biased region" description="Polar residues" evidence="1">
    <location>
        <begin position="171"/>
        <end position="183"/>
    </location>
</feature>
<protein>
    <submittedName>
        <fullName evidence="2">Uncharacterized protein</fullName>
    </submittedName>
</protein>
<comment type="caution">
    <text evidence="2">The sequence shown here is derived from an EMBL/GenBank/DDBJ whole genome shotgun (WGS) entry which is preliminary data.</text>
</comment>
<dbReference type="EMBL" id="JAIZAY010000007">
    <property type="protein sequence ID" value="KAJ8038318.1"/>
    <property type="molecule type" value="Genomic_DNA"/>
</dbReference>
<dbReference type="OrthoDB" id="8061005at2759"/>
<reference evidence="2" key="1">
    <citation type="submission" date="2021-10" db="EMBL/GenBank/DDBJ databases">
        <title>Tropical sea cucumber genome reveals ecological adaptation and Cuvierian tubules defense mechanism.</title>
        <authorList>
            <person name="Chen T."/>
        </authorList>
    </citation>
    <scope>NUCLEOTIDE SEQUENCE</scope>
    <source>
        <strain evidence="2">Nanhai2018</strain>
        <tissue evidence="2">Muscle</tissue>
    </source>
</reference>
<keyword evidence="3" id="KW-1185">Reference proteome</keyword>
<proteinExistence type="predicted"/>
<organism evidence="2 3">
    <name type="scientific">Holothuria leucospilota</name>
    <name type="common">Black long sea cucumber</name>
    <name type="synonym">Mertensiothuria leucospilota</name>
    <dbReference type="NCBI Taxonomy" id="206669"/>
    <lineage>
        <taxon>Eukaryota</taxon>
        <taxon>Metazoa</taxon>
        <taxon>Echinodermata</taxon>
        <taxon>Eleutherozoa</taxon>
        <taxon>Echinozoa</taxon>
        <taxon>Holothuroidea</taxon>
        <taxon>Aspidochirotacea</taxon>
        <taxon>Aspidochirotida</taxon>
        <taxon>Holothuriidae</taxon>
        <taxon>Holothuria</taxon>
    </lineage>
</organism>
<accession>A0A9Q1C4Z3</accession>
<dbReference type="AlphaFoldDB" id="A0A9Q1C4Z3"/>
<gene>
    <name evidence="2" type="ORF">HOLleu_15706</name>
</gene>
<feature type="region of interest" description="Disordered" evidence="1">
    <location>
        <begin position="170"/>
        <end position="241"/>
    </location>
</feature>
<evidence type="ECO:0000256" key="1">
    <source>
        <dbReference type="SAM" id="MobiDB-lite"/>
    </source>
</evidence>
<sequence>MNTGRPSRNLSKHYVAYPEYALPLELEIDASLSGSGGGSGDFPGRVPKELQANTSSIAYTTSLVNSPLVFPPYTKEQLKEFQQRDPVTGQVYKSWLSQSKLSMEERKQWDEVGPCASDSHEVKSRPIAKKTCGKCGRQHKYGECPAVGKTCRRCGRASHFECVCRTKLSPDGSNQWSNRSSKGNGEKSKSRGAVTGQFRRHQSTKRRSNEAKAGKEVHVLDGDSTTSDSEEDSHFSIDSVDSVDNKNETEDHWKVKLLVNGKKLSYKIDSGALPKKIYDKLHLTDADQIRRSNKKLVSYSGNSIKVLGQTTLLCELKGKLQPIKFHIL</sequence>
<dbReference type="Proteomes" id="UP001152320">
    <property type="component" value="Chromosome 7"/>
</dbReference>
<name>A0A9Q1C4Z3_HOLLE</name>
<evidence type="ECO:0000313" key="2">
    <source>
        <dbReference type="EMBL" id="KAJ8038318.1"/>
    </source>
</evidence>
<evidence type="ECO:0000313" key="3">
    <source>
        <dbReference type="Proteomes" id="UP001152320"/>
    </source>
</evidence>
<dbReference type="CDD" id="cd15489">
    <property type="entry name" value="PHD_SF"/>
    <property type="match status" value="1"/>
</dbReference>
<feature type="compositionally biased region" description="Basic and acidic residues" evidence="1">
    <location>
        <begin position="207"/>
        <end position="221"/>
    </location>
</feature>